<feature type="region of interest" description="Disordered" evidence="1">
    <location>
        <begin position="1"/>
        <end position="81"/>
    </location>
</feature>
<evidence type="ECO:0000313" key="3">
    <source>
        <dbReference type="Proteomes" id="UP000012045"/>
    </source>
</evidence>
<evidence type="ECO:0000256" key="1">
    <source>
        <dbReference type="SAM" id="MobiDB-lite"/>
    </source>
</evidence>
<accession>M7UK39</accession>
<feature type="compositionally biased region" description="Polar residues" evidence="1">
    <location>
        <begin position="14"/>
        <end position="28"/>
    </location>
</feature>
<reference evidence="3" key="1">
    <citation type="journal article" date="2013" name="Genome Announc.">
        <title>Draft genome sequence of Botrytis cinerea BcDW1, inoculum for noble rot of grape berries.</title>
        <authorList>
            <person name="Blanco-Ulate B."/>
            <person name="Allen G."/>
            <person name="Powell A.L."/>
            <person name="Cantu D."/>
        </authorList>
    </citation>
    <scope>NUCLEOTIDE SEQUENCE [LARGE SCALE GENOMIC DNA]</scope>
    <source>
        <strain evidence="3">BcDW1</strain>
    </source>
</reference>
<dbReference type="OrthoDB" id="3555855at2759"/>
<proteinExistence type="predicted"/>
<feature type="compositionally biased region" description="Low complexity" evidence="1">
    <location>
        <begin position="1"/>
        <end position="13"/>
    </location>
</feature>
<dbReference type="Proteomes" id="UP000012045">
    <property type="component" value="Unassembled WGS sequence"/>
</dbReference>
<gene>
    <name evidence="2" type="ORF">BcDW1_7429</name>
</gene>
<dbReference type="EMBL" id="KB707974">
    <property type="protein sequence ID" value="EMR83947.1"/>
    <property type="molecule type" value="Genomic_DNA"/>
</dbReference>
<dbReference type="HOGENOM" id="CLU_336481_0_0_1"/>
<sequence length="855" mass="96140">MSSSNSNIHSDISTTPSTNNNEQDNFAQTKEDFDICSIPDSDSEEGITIYYQTPESRKRVSGSPTQRTGYENTTCDSPLPTVNEDDLQDQEIFDAITPIRDFIPSRLSTPTTDELIRYINDTNLLGVNNNESTTDSPTPPEKREKELSRLREVITRSKISDLHHTAQTRPSTFIESTFLTEVQTFAAQHPSSTPRVWDFASQGGLEVYDNYLHIMHGGMIEWDRVGNSNAEDGENFHPEPSSGEEADDEEYPPRHSPPRAPVLGKRDTRDLPQIEELEQTESFFQIAPRFFSRTLHTADFGIGNASSIPVIPAPDIQLPIPELPREISHAYQYPRVDAWPIIALAHNIPLFPTHLLTRSSLAQLSLCEKSAQLEDGYSDSVLDQWALSQHRLFLWINSGALEDGIDGGFGRADSVDLLLGLEESSEIWDYEDVEVFSRRQQGGFRRCLEWVWEVETDGNGDGDEGSVGSVGSVGCWGVLSDELYDSFGGEEILHRSVSMVDEEEEEYVSSSSECIEEEYDAEGEKELGLGFTSPAIFPPENGNINIKDDPRLGRVVNIFRTRALQRLGIRNQDSPFRQPIPHTVFRENGIRAVDYARANAMERFERVAEEFARRGGGEGDMGQLVLSLGMDSRFGCAEVHMRGGTGSEDSGKGSHDKSPPTGPKANPPNRHPHLHPRLQAHLNKLAQKIPPQLSLPHAIKTLNQKLLLHSSTPNLLIHATKSFLQLLPFLSPASILATSNHMLRAHKPMSQKILHGILLVPAEIEALPSRARDGIEKMRRCREERRERQMERAARLREARRNGNAGAEEVDEGLLTLEERIWRSMKENAFRKRRAWEYERDRKEDDEGEGEGKKK</sequence>
<feature type="region of interest" description="Disordered" evidence="1">
    <location>
        <begin position="639"/>
        <end position="675"/>
    </location>
</feature>
<evidence type="ECO:0000313" key="2">
    <source>
        <dbReference type="EMBL" id="EMR83947.1"/>
    </source>
</evidence>
<dbReference type="AlphaFoldDB" id="M7UK39"/>
<organism evidence="2 3">
    <name type="scientific">Botryotinia fuckeliana (strain BcDW1)</name>
    <name type="common">Noble rot fungus</name>
    <name type="synonym">Botrytis cinerea</name>
    <dbReference type="NCBI Taxonomy" id="1290391"/>
    <lineage>
        <taxon>Eukaryota</taxon>
        <taxon>Fungi</taxon>
        <taxon>Dikarya</taxon>
        <taxon>Ascomycota</taxon>
        <taxon>Pezizomycotina</taxon>
        <taxon>Leotiomycetes</taxon>
        <taxon>Helotiales</taxon>
        <taxon>Sclerotiniaceae</taxon>
        <taxon>Botrytis</taxon>
    </lineage>
</organism>
<name>M7UK39_BOTF1</name>
<protein>
    <submittedName>
        <fullName evidence="2">Uncharacterized protein</fullName>
    </submittedName>
</protein>
<feature type="region of interest" description="Disordered" evidence="1">
    <location>
        <begin position="225"/>
        <end position="267"/>
    </location>
</feature>
<feature type="compositionally biased region" description="Polar residues" evidence="1">
    <location>
        <begin position="62"/>
        <end position="76"/>
    </location>
</feature>
<feature type="compositionally biased region" description="Basic and acidic residues" evidence="1">
    <location>
        <begin position="649"/>
        <end position="658"/>
    </location>
</feature>